<dbReference type="PROSITE" id="PS51683">
    <property type="entry name" value="SAM_OMT_II"/>
    <property type="match status" value="1"/>
</dbReference>
<dbReference type="GO" id="GO:0008171">
    <property type="term" value="F:O-methyltransferase activity"/>
    <property type="evidence" value="ECO:0007669"/>
    <property type="project" value="InterPro"/>
</dbReference>
<dbReference type="InterPro" id="IPR029063">
    <property type="entry name" value="SAM-dependent_MTases_sf"/>
</dbReference>
<evidence type="ECO:0000313" key="6">
    <source>
        <dbReference type="Proteomes" id="UP000326912"/>
    </source>
</evidence>
<dbReference type="Proteomes" id="UP000326912">
    <property type="component" value="Unassembled WGS sequence"/>
</dbReference>
<dbReference type="InterPro" id="IPR001077">
    <property type="entry name" value="COMT_C"/>
</dbReference>
<name>A0A5J4KTL7_9CHLR</name>
<dbReference type="PANTHER" id="PTHR43712">
    <property type="entry name" value="PUTATIVE (AFU_ORTHOLOGUE AFUA_4G14580)-RELATED"/>
    <property type="match status" value="1"/>
</dbReference>
<evidence type="ECO:0000256" key="1">
    <source>
        <dbReference type="ARBA" id="ARBA00022603"/>
    </source>
</evidence>
<dbReference type="InterPro" id="IPR016461">
    <property type="entry name" value="COMT-like"/>
</dbReference>
<protein>
    <recommendedName>
        <fullName evidence="4">O-methyltransferase C-terminal domain-containing protein</fullName>
    </recommendedName>
</protein>
<evidence type="ECO:0000256" key="3">
    <source>
        <dbReference type="ARBA" id="ARBA00022691"/>
    </source>
</evidence>
<dbReference type="EMBL" id="BKZW01000002">
    <property type="protein sequence ID" value="GER89767.1"/>
    <property type="molecule type" value="Genomic_DNA"/>
</dbReference>
<evidence type="ECO:0000256" key="2">
    <source>
        <dbReference type="ARBA" id="ARBA00022679"/>
    </source>
</evidence>
<sequence>MRAMNPGGTILVAEAVLEADKTDLLTRLTDLVLMVDLAGRERNATEFRRLFATAGLALKRIVPTKSNYKIMELEAKIDEQLEQ</sequence>
<gene>
    <name evidence="5" type="ORF">KDW_39290</name>
</gene>
<dbReference type="SUPFAM" id="SSF53335">
    <property type="entry name" value="S-adenosyl-L-methionine-dependent methyltransferases"/>
    <property type="match status" value="1"/>
</dbReference>
<dbReference type="GO" id="GO:0032259">
    <property type="term" value="P:methylation"/>
    <property type="evidence" value="ECO:0007669"/>
    <property type="project" value="UniProtKB-KW"/>
</dbReference>
<keyword evidence="1" id="KW-0489">Methyltransferase</keyword>
<organism evidence="5 6">
    <name type="scientific">Dictyobacter vulcani</name>
    <dbReference type="NCBI Taxonomy" id="2607529"/>
    <lineage>
        <taxon>Bacteria</taxon>
        <taxon>Bacillati</taxon>
        <taxon>Chloroflexota</taxon>
        <taxon>Ktedonobacteria</taxon>
        <taxon>Ktedonobacterales</taxon>
        <taxon>Dictyobacteraceae</taxon>
        <taxon>Dictyobacter</taxon>
    </lineage>
</organism>
<evidence type="ECO:0000259" key="4">
    <source>
        <dbReference type="Pfam" id="PF00891"/>
    </source>
</evidence>
<reference evidence="5 6" key="1">
    <citation type="submission" date="2019-10" db="EMBL/GenBank/DDBJ databases">
        <title>Dictyobacter vulcani sp. nov., within the class Ktedonobacteria, isolated from soil of volcanic Mt. Zao.</title>
        <authorList>
            <person name="Zheng Y."/>
            <person name="Wang C.M."/>
            <person name="Sakai Y."/>
            <person name="Abe K."/>
            <person name="Yokota A."/>
            <person name="Yabe S."/>
        </authorList>
    </citation>
    <scope>NUCLEOTIDE SEQUENCE [LARGE SCALE GENOMIC DNA]</scope>
    <source>
        <strain evidence="5 6">W12</strain>
    </source>
</reference>
<dbReference type="PANTHER" id="PTHR43712:SF2">
    <property type="entry name" value="O-METHYLTRANSFERASE CICE"/>
    <property type="match status" value="1"/>
</dbReference>
<dbReference type="AlphaFoldDB" id="A0A5J4KTL7"/>
<evidence type="ECO:0000313" key="5">
    <source>
        <dbReference type="EMBL" id="GER89767.1"/>
    </source>
</evidence>
<comment type="caution">
    <text evidence="5">The sequence shown here is derived from an EMBL/GenBank/DDBJ whole genome shotgun (WGS) entry which is preliminary data.</text>
</comment>
<feature type="domain" description="O-methyltransferase C-terminal" evidence="4">
    <location>
        <begin position="2"/>
        <end position="56"/>
    </location>
</feature>
<accession>A0A5J4KTL7</accession>
<keyword evidence="3" id="KW-0949">S-adenosyl-L-methionine</keyword>
<keyword evidence="2" id="KW-0808">Transferase</keyword>
<dbReference type="Pfam" id="PF00891">
    <property type="entry name" value="Methyltransf_2"/>
    <property type="match status" value="1"/>
</dbReference>
<dbReference type="Gene3D" id="3.40.50.150">
    <property type="entry name" value="Vaccinia Virus protein VP39"/>
    <property type="match status" value="1"/>
</dbReference>
<keyword evidence="6" id="KW-1185">Reference proteome</keyword>
<proteinExistence type="predicted"/>